<proteinExistence type="predicted"/>
<protein>
    <submittedName>
        <fullName evidence="1">Uncharacterized protein</fullName>
    </submittedName>
</protein>
<evidence type="ECO:0000313" key="2">
    <source>
        <dbReference type="Proteomes" id="UP000305921"/>
    </source>
</evidence>
<comment type="caution">
    <text evidence="1">The sequence shown here is derived from an EMBL/GenBank/DDBJ whole genome shotgun (WGS) entry which is preliminary data.</text>
</comment>
<dbReference type="EMBL" id="VAWE01000004">
    <property type="protein sequence ID" value="TLQ38876.1"/>
    <property type="molecule type" value="Genomic_DNA"/>
</dbReference>
<dbReference type="OrthoDB" id="4251809at2"/>
<name>A0A5R9DSB6_9ACTN</name>
<dbReference type="RefSeq" id="WP_138058448.1">
    <property type="nucleotide sequence ID" value="NZ_VAWE01000004.1"/>
</dbReference>
<dbReference type="AlphaFoldDB" id="A0A5R9DSB6"/>
<reference evidence="1 2" key="1">
    <citation type="submission" date="2019-05" db="EMBL/GenBank/DDBJ databases">
        <title>Streptomyces marianii sp. nov., a novel marine actinomycete from southern coast of India.</title>
        <authorList>
            <person name="Iniyan A.M."/>
            <person name="Wink J."/>
            <person name="Ramprasad E."/>
            <person name="Ramana C.V."/>
            <person name="Bunk B."/>
            <person name="Sproer C."/>
            <person name="Joseph F.-J.R.S."/>
            <person name="Vincent S.G.P."/>
        </authorList>
    </citation>
    <scope>NUCLEOTIDE SEQUENCE [LARGE SCALE GENOMIC DNA]</scope>
    <source>
        <strain evidence="1 2">ICN19</strain>
    </source>
</reference>
<sequence>MSTMEIPSYVLGSADQECRYPVLVDGQTIGRIYRWHGAWFAIPAGKTDEIRVGAGSTGSVAAAQFLAQEFDAGRITPQQHTDSSAETRAFVGPVPLLHPRMPATPRNIEGAHKAMAGLTEFLWTPLGGYPGADNPWFLRCQLCGWEGPRYWSHLRGRNGNPPSTFRHPECLDAEKVRAAITAYEK</sequence>
<dbReference type="Proteomes" id="UP000305921">
    <property type="component" value="Unassembled WGS sequence"/>
</dbReference>
<evidence type="ECO:0000313" key="1">
    <source>
        <dbReference type="EMBL" id="TLQ38876.1"/>
    </source>
</evidence>
<organism evidence="1 2">
    <name type="scientific">Streptomyces marianii</name>
    <dbReference type="NCBI Taxonomy" id="1817406"/>
    <lineage>
        <taxon>Bacteria</taxon>
        <taxon>Bacillati</taxon>
        <taxon>Actinomycetota</taxon>
        <taxon>Actinomycetes</taxon>
        <taxon>Kitasatosporales</taxon>
        <taxon>Streptomycetaceae</taxon>
        <taxon>Streptomyces</taxon>
    </lineage>
</organism>
<gene>
    <name evidence="1" type="ORF">FEF34_40420</name>
</gene>
<accession>A0A5R9DSB6</accession>
<keyword evidence="2" id="KW-1185">Reference proteome</keyword>